<dbReference type="STRING" id="54914.AV540_25090"/>
<reference evidence="2 3" key="1">
    <citation type="submission" date="2019-06" db="EMBL/GenBank/DDBJ databases">
        <title>Whole genome shotgun sequence of Brevibacillus parabrevis NBRC 12334.</title>
        <authorList>
            <person name="Hosoyama A."/>
            <person name="Uohara A."/>
            <person name="Ohji S."/>
            <person name="Ichikawa N."/>
        </authorList>
    </citation>
    <scope>NUCLEOTIDE SEQUENCE [LARGE SCALE GENOMIC DNA]</scope>
    <source>
        <strain evidence="2 3">NBRC 12334</strain>
    </source>
</reference>
<dbReference type="RefSeq" id="WP_122963743.1">
    <property type="nucleotide sequence ID" value="NZ_BJMH01000013.1"/>
</dbReference>
<dbReference type="Proteomes" id="UP000316882">
    <property type="component" value="Unassembled WGS sequence"/>
</dbReference>
<keyword evidence="3" id="KW-1185">Reference proteome</keyword>
<evidence type="ECO:0000259" key="1">
    <source>
        <dbReference type="Pfam" id="PF13649"/>
    </source>
</evidence>
<dbReference type="EMBL" id="BJMH01000013">
    <property type="protein sequence ID" value="GEB33417.1"/>
    <property type="molecule type" value="Genomic_DNA"/>
</dbReference>
<name>A0A4Y3PJD3_BREPA</name>
<protein>
    <recommendedName>
        <fullName evidence="1">Methyltransferase domain-containing protein</fullName>
    </recommendedName>
</protein>
<evidence type="ECO:0000313" key="2">
    <source>
        <dbReference type="EMBL" id="GEB33417.1"/>
    </source>
</evidence>
<dbReference type="AlphaFoldDB" id="A0A4Y3PJD3"/>
<dbReference type="InterPro" id="IPR041698">
    <property type="entry name" value="Methyltransf_25"/>
</dbReference>
<dbReference type="Gene3D" id="3.40.50.150">
    <property type="entry name" value="Vaccinia Virus protein VP39"/>
    <property type="match status" value="1"/>
</dbReference>
<dbReference type="CDD" id="cd02440">
    <property type="entry name" value="AdoMet_MTases"/>
    <property type="match status" value="1"/>
</dbReference>
<proteinExistence type="predicted"/>
<accession>A0A4Y3PJD3</accession>
<sequence>MYYGVRLGMKSREAWMEGMKNWEGKLPERMTDDQLEESFWDQFLQRKTAEAEPDDYVREIGRELLSFIQEDDEVLEIGPGWGNYTFAAASKARSLTCVDSSASVLGYLEQGARAKGLSNMSFVHAKWEEYEPPVHDVVFGVNCYYRMQAIDQAMVNMNNSARRLAVIGMTSGPEKPHYWDIHQQLGYKIKFSRRDYIHLTNLLYELGIDVNCNILPLQKTYVYESEEQFVSQNLSAIMEPSYDREKAEAILRQYLVWVDGKPAYVHQFKAALLYWKPERRISL</sequence>
<feature type="domain" description="Methyltransferase" evidence="1">
    <location>
        <begin position="74"/>
        <end position="157"/>
    </location>
</feature>
<dbReference type="InterPro" id="IPR029063">
    <property type="entry name" value="SAM-dependent_MTases_sf"/>
</dbReference>
<dbReference type="Pfam" id="PF13649">
    <property type="entry name" value="Methyltransf_25"/>
    <property type="match status" value="1"/>
</dbReference>
<evidence type="ECO:0000313" key="3">
    <source>
        <dbReference type="Proteomes" id="UP000316882"/>
    </source>
</evidence>
<gene>
    <name evidence="2" type="ORF">BPA01_29970</name>
</gene>
<dbReference type="GeneID" id="87611157"/>
<organism evidence="2 3">
    <name type="scientific">Brevibacillus parabrevis</name>
    <dbReference type="NCBI Taxonomy" id="54914"/>
    <lineage>
        <taxon>Bacteria</taxon>
        <taxon>Bacillati</taxon>
        <taxon>Bacillota</taxon>
        <taxon>Bacilli</taxon>
        <taxon>Bacillales</taxon>
        <taxon>Paenibacillaceae</taxon>
        <taxon>Brevibacillus</taxon>
    </lineage>
</organism>
<dbReference type="SUPFAM" id="SSF53335">
    <property type="entry name" value="S-adenosyl-L-methionine-dependent methyltransferases"/>
    <property type="match status" value="1"/>
</dbReference>
<comment type="caution">
    <text evidence="2">The sequence shown here is derived from an EMBL/GenBank/DDBJ whole genome shotgun (WGS) entry which is preliminary data.</text>
</comment>